<dbReference type="AlphaFoldDB" id="A0A195B4X8"/>
<reference evidence="2 3" key="1">
    <citation type="submission" date="2015-09" db="EMBL/GenBank/DDBJ databases">
        <title>Atta colombica WGS genome.</title>
        <authorList>
            <person name="Nygaard S."/>
            <person name="Hu H."/>
            <person name="Boomsma J."/>
            <person name="Zhang G."/>
        </authorList>
    </citation>
    <scope>NUCLEOTIDE SEQUENCE [LARGE SCALE GENOMIC DNA]</scope>
    <source>
        <strain evidence="2">Treedump-2</strain>
        <tissue evidence="2">Whole body</tissue>
    </source>
</reference>
<evidence type="ECO:0000256" key="1">
    <source>
        <dbReference type="SAM" id="MobiDB-lite"/>
    </source>
</evidence>
<evidence type="ECO:0000313" key="2">
    <source>
        <dbReference type="EMBL" id="KYM79551.1"/>
    </source>
</evidence>
<gene>
    <name evidence="2" type="ORF">ALC53_09990</name>
</gene>
<proteinExistence type="predicted"/>
<feature type="compositionally biased region" description="Basic and acidic residues" evidence="1">
    <location>
        <begin position="277"/>
        <end position="288"/>
    </location>
</feature>
<evidence type="ECO:0000313" key="3">
    <source>
        <dbReference type="Proteomes" id="UP000078540"/>
    </source>
</evidence>
<accession>A0A195B4X8</accession>
<dbReference type="Proteomes" id="UP000078540">
    <property type="component" value="Unassembled WGS sequence"/>
</dbReference>
<feature type="region of interest" description="Disordered" evidence="1">
    <location>
        <begin position="25"/>
        <end position="72"/>
    </location>
</feature>
<feature type="region of interest" description="Disordered" evidence="1">
    <location>
        <begin position="267"/>
        <end position="288"/>
    </location>
</feature>
<sequence length="307" mass="34255">MPRPAARPQCSKSRHDARIALLRRARAREAYTTTTTTTTSTQQQKQQQQQQQQQQQDQQQQQQRRDQKVASSKRALLAGVFRTSSSSSSSFSSSLHLHQPSSVALPFLSSSSVVDGGARARPGGGNDRPSYLVEELERWERPTYVCGQRWCTIPRVGGEIVGGGVEESWPLKLPRRARAAITAQCANPLRSVPLRLSSGWRDLRPRRECDAVDRMTANGNSPLDNMRTLEHYLSDIMRAGAADTPEHLKVKGKGAIAESLPCRVVSIQQSEEEEREKEDRGSDTSARKISDFFKSAEFSGMSIVRHR</sequence>
<name>A0A195B4X8_9HYME</name>
<protein>
    <submittedName>
        <fullName evidence="2">Uncharacterized protein</fullName>
    </submittedName>
</protein>
<feature type="compositionally biased region" description="Low complexity" evidence="1">
    <location>
        <begin position="30"/>
        <end position="62"/>
    </location>
</feature>
<dbReference type="EMBL" id="KQ976598">
    <property type="protein sequence ID" value="KYM79551.1"/>
    <property type="molecule type" value="Genomic_DNA"/>
</dbReference>
<keyword evidence="3" id="KW-1185">Reference proteome</keyword>
<organism evidence="2 3">
    <name type="scientific">Atta colombica</name>
    <dbReference type="NCBI Taxonomy" id="520822"/>
    <lineage>
        <taxon>Eukaryota</taxon>
        <taxon>Metazoa</taxon>
        <taxon>Ecdysozoa</taxon>
        <taxon>Arthropoda</taxon>
        <taxon>Hexapoda</taxon>
        <taxon>Insecta</taxon>
        <taxon>Pterygota</taxon>
        <taxon>Neoptera</taxon>
        <taxon>Endopterygota</taxon>
        <taxon>Hymenoptera</taxon>
        <taxon>Apocrita</taxon>
        <taxon>Aculeata</taxon>
        <taxon>Formicoidea</taxon>
        <taxon>Formicidae</taxon>
        <taxon>Myrmicinae</taxon>
        <taxon>Atta</taxon>
    </lineage>
</organism>